<dbReference type="STRING" id="36050.A0A1B8A6G9"/>
<evidence type="ECO:0000313" key="3">
    <source>
        <dbReference type="Proteomes" id="UP000091967"/>
    </source>
</evidence>
<sequence length="632" mass="71107">MTAIMLNQVADSARTLADLVIDFDPSKCSEDELGELIRLGEKLEGIGVTLLSKAESKYAWEASAGLRFKVAATTSKVIAREEVLLPARFRRSIKAIFIGPESLLQSQSLWHKRRNNFEQRCKRLRKLSPSAIITWALTFSPNSWLVHNMRNDIFSCLITFVESQPPKMWPSKVYELLEALQKDIDFAQSLHYIRFVSVPKSVSPLFGTRMSEPSGLQAWSPMPKASYTDRPPTPKASYTDFWPGSSTPWPSYEKLSSCPPTPKASYTEAFSCPPTPKASDTEPFSYPHTPNTEQGGSPKPLTRSLSADAVSDAPPMDDYNDSDCCGHNNDQLHFDQYRKDENNQRCHEADDDDVLFIACRPKTSNSLGSPIMPKGINKLAERPSPSHRCVQKVTSPTPAKREFESQGAVPLDTEIILQKLKPIVGRLIQGTAQGCSWDSILLELGMPDSSQLHRVTTQDQPRPSEPSTSQQNVSASSRKRKHGSRSNQADNLRSKKRKTYIRETQDASYKPIAIILPTGFVAKSQPKTWRYEWNNKRNLWINEGAPERMREWTGEELCMMLDGLIVEVRPNSGWLPVSMQWREADEDEAGIFEGSDILQDWTYQITSEVMLQMLREGGTGTGVVTKFKKNRA</sequence>
<dbReference type="AlphaFoldDB" id="A0A1B8A6G9"/>
<name>A0A1B8A6G9_FUSPO</name>
<proteinExistence type="predicted"/>
<keyword evidence="3" id="KW-1185">Reference proteome</keyword>
<feature type="region of interest" description="Disordered" evidence="1">
    <location>
        <begin position="213"/>
        <end position="232"/>
    </location>
</feature>
<feature type="compositionally biased region" description="Polar residues" evidence="1">
    <location>
        <begin position="452"/>
        <end position="476"/>
    </location>
</feature>
<gene>
    <name evidence="2" type="ORF">FPOA_13157</name>
</gene>
<feature type="region of interest" description="Disordered" evidence="1">
    <location>
        <begin position="269"/>
        <end position="305"/>
    </location>
</feature>
<feature type="region of interest" description="Disordered" evidence="1">
    <location>
        <begin position="452"/>
        <end position="500"/>
    </location>
</feature>
<organism evidence="2 3">
    <name type="scientific">Fusarium poae</name>
    <dbReference type="NCBI Taxonomy" id="36050"/>
    <lineage>
        <taxon>Eukaryota</taxon>
        <taxon>Fungi</taxon>
        <taxon>Dikarya</taxon>
        <taxon>Ascomycota</taxon>
        <taxon>Pezizomycotina</taxon>
        <taxon>Sordariomycetes</taxon>
        <taxon>Hypocreomycetidae</taxon>
        <taxon>Hypocreales</taxon>
        <taxon>Nectriaceae</taxon>
        <taxon>Fusarium</taxon>
    </lineage>
</organism>
<evidence type="ECO:0000256" key="1">
    <source>
        <dbReference type="SAM" id="MobiDB-lite"/>
    </source>
</evidence>
<feature type="region of interest" description="Disordered" evidence="1">
    <location>
        <begin position="381"/>
        <end position="406"/>
    </location>
</feature>
<protein>
    <submittedName>
        <fullName evidence="2">Uncharacterized protein</fullName>
    </submittedName>
</protein>
<evidence type="ECO:0000313" key="2">
    <source>
        <dbReference type="EMBL" id="OBS16070.1"/>
    </source>
</evidence>
<accession>A0A1B8A6G9</accession>
<dbReference type="Proteomes" id="UP000091967">
    <property type="component" value="Unassembled WGS sequence"/>
</dbReference>
<dbReference type="EMBL" id="LYXU01000115">
    <property type="protein sequence ID" value="OBS16070.1"/>
    <property type="molecule type" value="Genomic_DNA"/>
</dbReference>
<comment type="caution">
    <text evidence="2">The sequence shown here is derived from an EMBL/GenBank/DDBJ whole genome shotgun (WGS) entry which is preliminary data.</text>
</comment>
<reference evidence="2 3" key="1">
    <citation type="submission" date="2016-06" db="EMBL/GenBank/DDBJ databases">
        <title>Living apart together: crosstalk between the core and supernumerary genomes in a fungal plant pathogen.</title>
        <authorList>
            <person name="Vanheule A."/>
            <person name="Audenaert K."/>
            <person name="Warris S."/>
            <person name="Van De Geest H."/>
            <person name="Schijlen E."/>
            <person name="Hofte M."/>
            <person name="De Saeger S."/>
            <person name="Haesaert G."/>
            <person name="Waalwijk C."/>
            <person name="Van Der Lee T."/>
        </authorList>
    </citation>
    <scope>NUCLEOTIDE SEQUENCE [LARGE SCALE GENOMIC DNA]</scope>
    <source>
        <strain evidence="2 3">2516</strain>
    </source>
</reference>